<feature type="domain" description="BESS" evidence="4">
    <location>
        <begin position="209"/>
        <end position="248"/>
    </location>
</feature>
<dbReference type="GO" id="GO:0005667">
    <property type="term" value="C:transcription regulator complex"/>
    <property type="evidence" value="ECO:0007669"/>
    <property type="project" value="TreeGrafter"/>
</dbReference>
<keyword evidence="1" id="KW-0539">Nucleus</keyword>
<evidence type="ECO:0000313" key="6">
    <source>
        <dbReference type="Proteomes" id="UP001152888"/>
    </source>
</evidence>
<organism evidence="5 6">
    <name type="scientific">Acanthoscelides obtectus</name>
    <name type="common">Bean weevil</name>
    <name type="synonym">Bruchus obtectus</name>
    <dbReference type="NCBI Taxonomy" id="200917"/>
    <lineage>
        <taxon>Eukaryota</taxon>
        <taxon>Metazoa</taxon>
        <taxon>Ecdysozoa</taxon>
        <taxon>Arthropoda</taxon>
        <taxon>Hexapoda</taxon>
        <taxon>Insecta</taxon>
        <taxon>Pterygota</taxon>
        <taxon>Neoptera</taxon>
        <taxon>Endopterygota</taxon>
        <taxon>Coleoptera</taxon>
        <taxon>Polyphaga</taxon>
        <taxon>Cucujiformia</taxon>
        <taxon>Chrysomeloidea</taxon>
        <taxon>Chrysomelidae</taxon>
        <taxon>Bruchinae</taxon>
        <taxon>Bruchini</taxon>
        <taxon>Acanthoscelides</taxon>
    </lineage>
</organism>
<feature type="region of interest" description="Disordered" evidence="2">
    <location>
        <begin position="249"/>
        <end position="268"/>
    </location>
</feature>
<dbReference type="SMART" id="SM00595">
    <property type="entry name" value="MADF"/>
    <property type="match status" value="1"/>
</dbReference>
<dbReference type="InterPro" id="IPR039353">
    <property type="entry name" value="TF_Adf1"/>
</dbReference>
<dbReference type="AlphaFoldDB" id="A0A9P0KK57"/>
<dbReference type="EMBL" id="CAKOFQ010006841">
    <property type="protein sequence ID" value="CAH1975958.1"/>
    <property type="molecule type" value="Genomic_DNA"/>
</dbReference>
<name>A0A9P0KK57_ACAOB</name>
<feature type="compositionally biased region" description="Polar residues" evidence="2">
    <location>
        <begin position="252"/>
        <end position="268"/>
    </location>
</feature>
<dbReference type="Pfam" id="PF10545">
    <property type="entry name" value="MADF_DNA_bdg"/>
    <property type="match status" value="1"/>
</dbReference>
<evidence type="ECO:0000256" key="1">
    <source>
        <dbReference type="PROSITE-ProRule" id="PRU00371"/>
    </source>
</evidence>
<protein>
    <recommendedName>
        <fullName evidence="7">Transcription factor Adf-1</fullName>
    </recommendedName>
</protein>
<proteinExistence type="predicted"/>
<gene>
    <name evidence="5" type="ORF">ACAOBT_LOCUS11869</name>
</gene>
<reference evidence="5" key="1">
    <citation type="submission" date="2022-03" db="EMBL/GenBank/DDBJ databases">
        <authorList>
            <person name="Sayadi A."/>
        </authorList>
    </citation>
    <scope>NUCLEOTIDE SEQUENCE</scope>
</reference>
<dbReference type="PANTHER" id="PTHR12243:SF69">
    <property type="entry name" value="SI:CH73-59F11.3"/>
    <property type="match status" value="1"/>
</dbReference>
<evidence type="ECO:0000256" key="2">
    <source>
        <dbReference type="SAM" id="MobiDB-lite"/>
    </source>
</evidence>
<dbReference type="GO" id="GO:0005634">
    <property type="term" value="C:nucleus"/>
    <property type="evidence" value="ECO:0007669"/>
    <property type="project" value="UniProtKB-SubCell"/>
</dbReference>
<evidence type="ECO:0008006" key="7">
    <source>
        <dbReference type="Google" id="ProtNLM"/>
    </source>
</evidence>
<dbReference type="InterPro" id="IPR004210">
    <property type="entry name" value="BESS_motif"/>
</dbReference>
<dbReference type="PANTHER" id="PTHR12243">
    <property type="entry name" value="MADF DOMAIN TRANSCRIPTION FACTOR"/>
    <property type="match status" value="1"/>
</dbReference>
<dbReference type="GO" id="GO:0006357">
    <property type="term" value="P:regulation of transcription by RNA polymerase II"/>
    <property type="evidence" value="ECO:0007669"/>
    <property type="project" value="TreeGrafter"/>
</dbReference>
<feature type="domain" description="MADF" evidence="3">
    <location>
        <begin position="12"/>
        <end position="103"/>
    </location>
</feature>
<evidence type="ECO:0000259" key="4">
    <source>
        <dbReference type="PROSITE" id="PS51031"/>
    </source>
</evidence>
<dbReference type="OrthoDB" id="6776229at2759"/>
<feature type="region of interest" description="Disordered" evidence="2">
    <location>
        <begin position="145"/>
        <end position="175"/>
    </location>
</feature>
<keyword evidence="6" id="KW-1185">Reference proteome</keyword>
<comment type="subcellular location">
    <subcellularLocation>
        <location evidence="1">Nucleus</location>
    </subcellularLocation>
</comment>
<dbReference type="Pfam" id="PF02944">
    <property type="entry name" value="BESS"/>
    <property type="match status" value="1"/>
</dbReference>
<dbReference type="InterPro" id="IPR006578">
    <property type="entry name" value="MADF-dom"/>
</dbReference>
<evidence type="ECO:0000259" key="3">
    <source>
        <dbReference type="PROSITE" id="PS51029"/>
    </source>
</evidence>
<dbReference type="PROSITE" id="PS51029">
    <property type="entry name" value="MADF"/>
    <property type="match status" value="1"/>
</dbReference>
<comment type="caution">
    <text evidence="5">The sequence shown here is derived from an EMBL/GenBank/DDBJ whole genome shotgun (WGS) entry which is preliminary data.</text>
</comment>
<sequence length="268" mass="31175">MAGTISRKDREVLISEIQSRPAIWNDADPNYKSSVYVDKKWREIAQIMRRQVAEIKSKWKNLRSKMRKEVLKMPKTSSGDPVKGWKSSWEYFDMMYFLKNVILAAHAASSLTTCQNSEDESDGDTTMHIEEKPCELHSSLFDAPVLSPDSEHSHHSPVPSNRQNSPSKRKCSKRQYDQVDMERLELENKKIQILQQISEADKQFMQNATSTDYHFLMSLLPFMEHLTLSEKLDLREKLQKHVSDAYKKHEQMQSTSTSYNHEFSIGTQ</sequence>
<accession>A0A9P0KK57</accession>
<evidence type="ECO:0000313" key="5">
    <source>
        <dbReference type="EMBL" id="CAH1975958.1"/>
    </source>
</evidence>
<dbReference type="Proteomes" id="UP001152888">
    <property type="component" value="Unassembled WGS sequence"/>
</dbReference>
<dbReference type="GO" id="GO:0003677">
    <property type="term" value="F:DNA binding"/>
    <property type="evidence" value="ECO:0007669"/>
    <property type="project" value="InterPro"/>
</dbReference>
<dbReference type="PROSITE" id="PS51031">
    <property type="entry name" value="BESS"/>
    <property type="match status" value="1"/>
</dbReference>